<dbReference type="InterPro" id="IPR000182">
    <property type="entry name" value="GNAT_dom"/>
</dbReference>
<dbReference type="GO" id="GO:0008080">
    <property type="term" value="F:N-acetyltransferase activity"/>
    <property type="evidence" value="ECO:0007669"/>
    <property type="project" value="InterPro"/>
</dbReference>
<evidence type="ECO:0000313" key="4">
    <source>
        <dbReference type="Proteomes" id="UP000241074"/>
    </source>
</evidence>
<dbReference type="RefSeq" id="WP_106892400.1">
    <property type="nucleotide sequence ID" value="NZ_CP027860.1"/>
</dbReference>
<dbReference type="Proteomes" id="UP000241074">
    <property type="component" value="Chromosome"/>
</dbReference>
<evidence type="ECO:0000256" key="1">
    <source>
        <dbReference type="ARBA" id="ARBA00022679"/>
    </source>
</evidence>
<proteinExistence type="predicted"/>
<reference evidence="3 4" key="1">
    <citation type="submission" date="2018-03" db="EMBL/GenBank/DDBJ databases">
        <title>Ahniella affigens gen. nov., sp. nov., a gammaproteobacterium isolated from sandy soil near a stream.</title>
        <authorList>
            <person name="Ko Y."/>
            <person name="Kim J.-H."/>
        </authorList>
    </citation>
    <scope>NUCLEOTIDE SEQUENCE [LARGE SCALE GENOMIC DNA]</scope>
    <source>
        <strain evidence="3 4">D13</strain>
    </source>
</reference>
<dbReference type="InterPro" id="IPR050769">
    <property type="entry name" value="NAT_camello-type"/>
</dbReference>
<dbReference type="AlphaFoldDB" id="A0A2P1PUF4"/>
<dbReference type="EMBL" id="CP027860">
    <property type="protein sequence ID" value="AVP98479.1"/>
    <property type="molecule type" value="Genomic_DNA"/>
</dbReference>
<dbReference type="PANTHER" id="PTHR13947">
    <property type="entry name" value="GNAT FAMILY N-ACETYLTRANSFERASE"/>
    <property type="match status" value="1"/>
</dbReference>
<dbReference type="SUPFAM" id="SSF55729">
    <property type="entry name" value="Acyl-CoA N-acyltransferases (Nat)"/>
    <property type="match status" value="1"/>
</dbReference>
<evidence type="ECO:0000259" key="2">
    <source>
        <dbReference type="PROSITE" id="PS51186"/>
    </source>
</evidence>
<dbReference type="OrthoDB" id="9799681at2"/>
<feature type="domain" description="N-acetyltransferase" evidence="2">
    <location>
        <begin position="8"/>
        <end position="160"/>
    </location>
</feature>
<reference evidence="3 4" key="2">
    <citation type="submission" date="2018-03" db="EMBL/GenBank/DDBJ databases">
        <authorList>
            <person name="Keele B.F."/>
        </authorList>
    </citation>
    <scope>NUCLEOTIDE SEQUENCE [LARGE SCALE GENOMIC DNA]</scope>
    <source>
        <strain evidence="3 4">D13</strain>
    </source>
</reference>
<sequence>MSTRTPTILIRTLQDPDHQAVQQLVLDILNIEYQMALSLQDLPDLSDLGTSYQPPAAQFWVATHHRRVVACIGVMPLGDGDFELRRMYVHQDFRGLGLAQRLLSVSLQWSRDHGVKSLYLETNTQWQAAQYLYGKHGFSRIDRSDLPAKFPVVRIATDFYRLHVSFAGTSIDPE</sequence>
<dbReference type="PANTHER" id="PTHR13947:SF37">
    <property type="entry name" value="LD18367P"/>
    <property type="match status" value="1"/>
</dbReference>
<evidence type="ECO:0000313" key="3">
    <source>
        <dbReference type="EMBL" id="AVP98479.1"/>
    </source>
</evidence>
<keyword evidence="4" id="KW-1185">Reference proteome</keyword>
<dbReference type="Pfam" id="PF13508">
    <property type="entry name" value="Acetyltransf_7"/>
    <property type="match status" value="1"/>
</dbReference>
<name>A0A2P1PUF4_9GAMM</name>
<dbReference type="PROSITE" id="PS51186">
    <property type="entry name" value="GNAT"/>
    <property type="match status" value="1"/>
</dbReference>
<dbReference type="Gene3D" id="3.40.630.30">
    <property type="match status" value="1"/>
</dbReference>
<dbReference type="KEGG" id="xba:C7S18_15365"/>
<keyword evidence="1 3" id="KW-0808">Transferase</keyword>
<accession>A0A2P1PUF4</accession>
<gene>
    <name evidence="3" type="ORF">C7S18_15365</name>
</gene>
<protein>
    <submittedName>
        <fullName evidence="3">GNAT family N-acetyltransferase</fullName>
    </submittedName>
</protein>
<dbReference type="InterPro" id="IPR016181">
    <property type="entry name" value="Acyl_CoA_acyltransferase"/>
</dbReference>
<dbReference type="CDD" id="cd04301">
    <property type="entry name" value="NAT_SF"/>
    <property type="match status" value="1"/>
</dbReference>
<organism evidence="3 4">
    <name type="scientific">Ahniella affigens</name>
    <dbReference type="NCBI Taxonomy" id="2021234"/>
    <lineage>
        <taxon>Bacteria</taxon>
        <taxon>Pseudomonadati</taxon>
        <taxon>Pseudomonadota</taxon>
        <taxon>Gammaproteobacteria</taxon>
        <taxon>Lysobacterales</taxon>
        <taxon>Rhodanobacteraceae</taxon>
        <taxon>Ahniella</taxon>
    </lineage>
</organism>